<dbReference type="KEGG" id="glz:GLAREA_11743"/>
<dbReference type="eggNOG" id="KOG1289">
    <property type="taxonomic scope" value="Eukaryota"/>
</dbReference>
<feature type="transmembrane region" description="Helical" evidence="7">
    <location>
        <begin position="130"/>
        <end position="162"/>
    </location>
</feature>
<dbReference type="GeneID" id="19470784"/>
<comment type="subcellular location">
    <subcellularLocation>
        <location evidence="1">Membrane</location>
        <topology evidence="1">Multi-pass membrane protein</topology>
    </subcellularLocation>
</comment>
<feature type="transmembrane region" description="Helical" evidence="7">
    <location>
        <begin position="501"/>
        <end position="522"/>
    </location>
</feature>
<keyword evidence="4 7" id="KW-1133">Transmembrane helix</keyword>
<evidence type="ECO:0000256" key="6">
    <source>
        <dbReference type="SAM" id="MobiDB-lite"/>
    </source>
</evidence>
<sequence>MAYELSKYKPEPSSLEVGSDTTEQNMTIADRDNETLSRLGKKPVLKRNFGFMSMLGFSCTVMITWEGMLLLLAIGFTNGGYAGSVYGFLVVWVGTLAVFTTMGELASMAPTSGGQYHWVSMLAPRSAQKFMSYLIGWITVIGWQAAVASGGFLCASLIQGLIALNFAEYSPQPWQAVLLFYATLFFGVFINTVVSRALPKIEGIILIFHVLGFFAILIPMVYMAPHGSAKDVFTVFMNGGGFKTQGLSFMVGLVGPIFCLLGADSAVHMSEEIQNASIIVPRAMIFSIGLNGLMGIGMLVAALFCLGDVETVLASPFPFMAIFQQAVGSAAGATAMSAVVTVLMICALISFVATGSRMTWSFARDRGLPGWYYLSKVDQRTSIPLISIALTTLIACLLALVILGSSVAFNDVVSLTINGLYTSYLIGNSLLLYRRMTGGIKPYSSISEGLTNVANSNSLTWGPFKIREPFGTIVNAFGCVFMVVILFFSFWPIMMDPSLKIMNFSSVMMVGTIVFACIYYAIWGRKTYTGPVIEIS</sequence>
<accession>S3CF84</accession>
<dbReference type="Proteomes" id="UP000016922">
    <property type="component" value="Unassembled WGS sequence"/>
</dbReference>
<feature type="transmembrane region" description="Helical" evidence="7">
    <location>
        <begin position="415"/>
        <end position="433"/>
    </location>
</feature>
<dbReference type="Gene3D" id="1.20.1740.10">
    <property type="entry name" value="Amino acid/polyamine transporter I"/>
    <property type="match status" value="1"/>
</dbReference>
<feature type="transmembrane region" description="Helical" evidence="7">
    <location>
        <begin position="174"/>
        <end position="194"/>
    </location>
</feature>
<feature type="transmembrane region" description="Helical" evidence="7">
    <location>
        <begin position="473"/>
        <end position="495"/>
    </location>
</feature>
<feature type="transmembrane region" description="Helical" evidence="7">
    <location>
        <begin position="86"/>
        <end position="109"/>
    </location>
</feature>
<feature type="transmembrane region" description="Helical" evidence="7">
    <location>
        <begin position="49"/>
        <end position="74"/>
    </location>
</feature>
<dbReference type="AlphaFoldDB" id="S3CF84"/>
<evidence type="ECO:0000313" key="9">
    <source>
        <dbReference type="Proteomes" id="UP000016922"/>
    </source>
</evidence>
<dbReference type="GO" id="GO:0022857">
    <property type="term" value="F:transmembrane transporter activity"/>
    <property type="evidence" value="ECO:0007669"/>
    <property type="project" value="InterPro"/>
</dbReference>
<dbReference type="PANTHER" id="PTHR45649">
    <property type="entry name" value="AMINO-ACID PERMEASE BAT1"/>
    <property type="match status" value="1"/>
</dbReference>
<organism evidence="8 9">
    <name type="scientific">Glarea lozoyensis (strain ATCC 20868 / MF5171)</name>
    <dbReference type="NCBI Taxonomy" id="1116229"/>
    <lineage>
        <taxon>Eukaryota</taxon>
        <taxon>Fungi</taxon>
        <taxon>Dikarya</taxon>
        <taxon>Ascomycota</taxon>
        <taxon>Pezizomycotina</taxon>
        <taxon>Leotiomycetes</taxon>
        <taxon>Helotiales</taxon>
        <taxon>Helotiaceae</taxon>
        <taxon>Glarea</taxon>
    </lineage>
</organism>
<dbReference type="HOGENOM" id="CLU_004495_6_1_1"/>
<dbReference type="PANTHER" id="PTHR45649:SF1">
    <property type="entry name" value="TRANSPORTER, PUTATIVE (EUROFUNG)-RELATED"/>
    <property type="match status" value="1"/>
</dbReference>
<dbReference type="GO" id="GO:0016020">
    <property type="term" value="C:membrane"/>
    <property type="evidence" value="ECO:0007669"/>
    <property type="project" value="UniProtKB-SubCell"/>
</dbReference>
<feature type="transmembrane region" description="Helical" evidence="7">
    <location>
        <begin position="326"/>
        <end position="354"/>
    </location>
</feature>
<feature type="transmembrane region" description="Helical" evidence="7">
    <location>
        <begin position="206"/>
        <end position="224"/>
    </location>
</feature>
<keyword evidence="5 7" id="KW-0472">Membrane</keyword>
<evidence type="ECO:0000256" key="1">
    <source>
        <dbReference type="ARBA" id="ARBA00004141"/>
    </source>
</evidence>
<evidence type="ECO:0000256" key="7">
    <source>
        <dbReference type="SAM" id="Phobius"/>
    </source>
</evidence>
<dbReference type="InterPro" id="IPR002293">
    <property type="entry name" value="AA/rel_permease1"/>
</dbReference>
<dbReference type="OMA" id="PKPYQAM"/>
<keyword evidence="2" id="KW-0813">Transport</keyword>
<reference evidence="8 9" key="1">
    <citation type="journal article" date="2013" name="BMC Genomics">
        <title>Genomics-driven discovery of the pneumocandin biosynthetic gene cluster in the fungus Glarea lozoyensis.</title>
        <authorList>
            <person name="Chen L."/>
            <person name="Yue Q."/>
            <person name="Zhang X."/>
            <person name="Xiang M."/>
            <person name="Wang C."/>
            <person name="Li S."/>
            <person name="Che Y."/>
            <person name="Ortiz-Lopez F.J."/>
            <person name="Bills G.F."/>
            <person name="Liu X."/>
            <person name="An Z."/>
        </authorList>
    </citation>
    <scope>NUCLEOTIDE SEQUENCE [LARGE SCALE GENOMIC DNA]</scope>
    <source>
        <strain evidence="9">ATCC 20868 / MF5171</strain>
    </source>
</reference>
<evidence type="ECO:0000256" key="5">
    <source>
        <dbReference type="ARBA" id="ARBA00023136"/>
    </source>
</evidence>
<evidence type="ECO:0000256" key="2">
    <source>
        <dbReference type="ARBA" id="ARBA00022448"/>
    </source>
</evidence>
<feature type="transmembrane region" description="Helical" evidence="7">
    <location>
        <begin position="244"/>
        <end position="263"/>
    </location>
</feature>
<dbReference type="EMBL" id="KE145372">
    <property type="protein sequence ID" value="EPE25162.1"/>
    <property type="molecule type" value="Genomic_DNA"/>
</dbReference>
<name>S3CF84_GLAL2</name>
<dbReference type="RefSeq" id="XP_008088077.1">
    <property type="nucleotide sequence ID" value="XM_008089886.1"/>
</dbReference>
<evidence type="ECO:0000313" key="8">
    <source>
        <dbReference type="EMBL" id="EPE25162.1"/>
    </source>
</evidence>
<gene>
    <name evidence="8" type="ORF">GLAREA_11743</name>
</gene>
<keyword evidence="9" id="KW-1185">Reference proteome</keyword>
<protein>
    <submittedName>
        <fullName evidence="8">Choline transport protein</fullName>
    </submittedName>
</protein>
<feature type="transmembrane region" description="Helical" evidence="7">
    <location>
        <begin position="385"/>
        <end position="409"/>
    </location>
</feature>
<dbReference type="Pfam" id="PF13520">
    <property type="entry name" value="AA_permease_2"/>
    <property type="match status" value="1"/>
</dbReference>
<feature type="compositionally biased region" description="Basic and acidic residues" evidence="6">
    <location>
        <begin position="1"/>
        <end position="10"/>
    </location>
</feature>
<dbReference type="OrthoDB" id="3257095at2759"/>
<feature type="region of interest" description="Disordered" evidence="6">
    <location>
        <begin position="1"/>
        <end position="20"/>
    </location>
</feature>
<dbReference type="PIRSF" id="PIRSF006060">
    <property type="entry name" value="AA_transporter"/>
    <property type="match status" value="1"/>
</dbReference>
<evidence type="ECO:0000256" key="4">
    <source>
        <dbReference type="ARBA" id="ARBA00022989"/>
    </source>
</evidence>
<proteinExistence type="predicted"/>
<keyword evidence="3 7" id="KW-0812">Transmembrane</keyword>
<evidence type="ECO:0000256" key="3">
    <source>
        <dbReference type="ARBA" id="ARBA00022692"/>
    </source>
</evidence>
<feature type="transmembrane region" description="Helical" evidence="7">
    <location>
        <begin position="284"/>
        <end position="306"/>
    </location>
</feature>